<dbReference type="RefSeq" id="WP_146562311.1">
    <property type="nucleotide sequence ID" value="NZ_SIHJ01000001.1"/>
</dbReference>
<name>A0A5C5VDQ9_9BACT</name>
<proteinExistence type="predicted"/>
<gene>
    <name evidence="1" type="ORF">KOR34_07470</name>
</gene>
<dbReference type="Proteomes" id="UP000316714">
    <property type="component" value="Unassembled WGS sequence"/>
</dbReference>
<dbReference type="AlphaFoldDB" id="A0A5C5VDQ9"/>
<reference evidence="1 2" key="1">
    <citation type="submission" date="2019-02" db="EMBL/GenBank/DDBJ databases">
        <title>Deep-cultivation of Planctomycetes and their phenomic and genomic characterization uncovers novel biology.</title>
        <authorList>
            <person name="Wiegand S."/>
            <person name="Jogler M."/>
            <person name="Boedeker C."/>
            <person name="Pinto D."/>
            <person name="Vollmers J."/>
            <person name="Rivas-Marin E."/>
            <person name="Kohn T."/>
            <person name="Peeters S.H."/>
            <person name="Heuer A."/>
            <person name="Rast P."/>
            <person name="Oberbeckmann S."/>
            <person name="Bunk B."/>
            <person name="Jeske O."/>
            <person name="Meyerdierks A."/>
            <person name="Storesund J.E."/>
            <person name="Kallscheuer N."/>
            <person name="Luecker S."/>
            <person name="Lage O.M."/>
            <person name="Pohl T."/>
            <person name="Merkel B.J."/>
            <person name="Hornburger P."/>
            <person name="Mueller R.-W."/>
            <person name="Bruemmer F."/>
            <person name="Labrenz M."/>
            <person name="Spormann A.M."/>
            <person name="Op Den Camp H."/>
            <person name="Overmann J."/>
            <person name="Amann R."/>
            <person name="Jetten M.S.M."/>
            <person name="Mascher T."/>
            <person name="Medema M.H."/>
            <person name="Devos D.P."/>
            <person name="Kaster A.-K."/>
            <person name="Ovreas L."/>
            <person name="Rohde M."/>
            <person name="Galperin M.Y."/>
            <person name="Jogler C."/>
        </authorList>
    </citation>
    <scope>NUCLEOTIDE SEQUENCE [LARGE SCALE GENOMIC DNA]</scope>
    <source>
        <strain evidence="1 2">KOR34</strain>
    </source>
</reference>
<sequence length="82" mass="9081">MKANQPEKKSAVLGLAFDAEDGHKRLTRGKDFMLAGGSEETHGRMQETVIKVGERLEQRGKRIADATVSELRDVFHDVQATS</sequence>
<comment type="caution">
    <text evidence="1">The sequence shown here is derived from an EMBL/GenBank/DDBJ whole genome shotgun (WGS) entry which is preliminary data.</text>
</comment>
<protein>
    <submittedName>
        <fullName evidence="1">Uncharacterized protein</fullName>
    </submittedName>
</protein>
<evidence type="ECO:0000313" key="1">
    <source>
        <dbReference type="EMBL" id="TWT35852.1"/>
    </source>
</evidence>
<keyword evidence="2" id="KW-1185">Reference proteome</keyword>
<dbReference type="EMBL" id="SIHJ01000001">
    <property type="protein sequence ID" value="TWT35852.1"/>
    <property type="molecule type" value="Genomic_DNA"/>
</dbReference>
<organism evidence="1 2">
    <name type="scientific">Posidoniimonas corsicana</name>
    <dbReference type="NCBI Taxonomy" id="1938618"/>
    <lineage>
        <taxon>Bacteria</taxon>
        <taxon>Pseudomonadati</taxon>
        <taxon>Planctomycetota</taxon>
        <taxon>Planctomycetia</taxon>
        <taxon>Pirellulales</taxon>
        <taxon>Lacipirellulaceae</taxon>
        <taxon>Posidoniimonas</taxon>
    </lineage>
</organism>
<accession>A0A5C5VDQ9</accession>
<evidence type="ECO:0000313" key="2">
    <source>
        <dbReference type="Proteomes" id="UP000316714"/>
    </source>
</evidence>
<dbReference type="OrthoDB" id="284178at2"/>